<dbReference type="InterPro" id="IPR009794">
    <property type="entry name" value="ASRT"/>
</dbReference>
<protein>
    <recommendedName>
        <fullName evidence="3">Sensory rhodopsin transducer</fullName>
    </recommendedName>
</protein>
<organism evidence="1 2">
    <name type="scientific">Parablautia intestinalis</name>
    <dbReference type="NCBI Taxonomy" id="2320100"/>
    <lineage>
        <taxon>Bacteria</taxon>
        <taxon>Bacillati</taxon>
        <taxon>Bacillota</taxon>
        <taxon>Clostridia</taxon>
        <taxon>Lachnospirales</taxon>
        <taxon>Lachnospiraceae</taxon>
        <taxon>Parablautia</taxon>
    </lineage>
</organism>
<comment type="caution">
    <text evidence="1">The sequence shown here is derived from an EMBL/GenBank/DDBJ whole genome shotgun (WGS) entry which is preliminary data.</text>
</comment>
<dbReference type="EMBL" id="RAYQ01000002">
    <property type="protein sequence ID" value="RKI93598.1"/>
    <property type="molecule type" value="Genomic_DNA"/>
</dbReference>
<name>A0A3A9AQE7_9FIRM</name>
<dbReference type="OrthoDB" id="512504at2"/>
<dbReference type="AlphaFoldDB" id="A0A3A9AQE7"/>
<accession>A0A3A9AQE7</accession>
<dbReference type="InterPro" id="IPR036698">
    <property type="entry name" value="TM1070-like_sf"/>
</dbReference>
<gene>
    <name evidence="1" type="ORF">D7V94_02570</name>
</gene>
<proteinExistence type="predicted"/>
<evidence type="ECO:0008006" key="3">
    <source>
        <dbReference type="Google" id="ProtNLM"/>
    </source>
</evidence>
<dbReference type="Gene3D" id="2.60.290.11">
    <property type="entry name" value="TM1070-like"/>
    <property type="match status" value="1"/>
</dbReference>
<sequence length="142" mass="15558">MIGSCLSAADGNTAGRACGMQEGVRMKYCIPDCFWPVVDKGSYMGHEAISILNMSDHDIAAQMTIYFEDREKLEGFRLSVPAERTIHFHTCDLKNGHNIPIPRGVGYAAVIECDEPIVVQYTRVDTTQSELGLATTMAVAVD</sequence>
<dbReference type="SUPFAM" id="SSF89232">
    <property type="entry name" value="Hypothetical protein TM1070"/>
    <property type="match status" value="1"/>
</dbReference>
<dbReference type="Proteomes" id="UP000280696">
    <property type="component" value="Unassembled WGS sequence"/>
</dbReference>
<reference evidence="1 2" key="1">
    <citation type="submission" date="2018-09" db="EMBL/GenBank/DDBJ databases">
        <title>Murine metabolic-syndrome-specific gut microbial biobank.</title>
        <authorList>
            <person name="Liu C."/>
        </authorList>
    </citation>
    <scope>NUCLEOTIDE SEQUENCE [LARGE SCALE GENOMIC DNA]</scope>
    <source>
        <strain evidence="1 2">0.1xD8-82</strain>
    </source>
</reference>
<evidence type="ECO:0000313" key="2">
    <source>
        <dbReference type="Proteomes" id="UP000280696"/>
    </source>
</evidence>
<dbReference type="Pfam" id="PF07100">
    <property type="entry name" value="ASRT"/>
    <property type="match status" value="1"/>
</dbReference>
<evidence type="ECO:0000313" key="1">
    <source>
        <dbReference type="EMBL" id="RKI93598.1"/>
    </source>
</evidence>
<keyword evidence="2" id="KW-1185">Reference proteome</keyword>